<feature type="domain" description="Alcohol dehydrogenase-like C-terminal" evidence="2">
    <location>
        <begin position="190"/>
        <end position="319"/>
    </location>
</feature>
<name>A0ABY6YYT3_9BACL</name>
<dbReference type="InterPro" id="IPR013154">
    <property type="entry name" value="ADH-like_N"/>
</dbReference>
<dbReference type="Gene3D" id="3.90.180.10">
    <property type="entry name" value="Medium-chain alcohol dehydrogenases, catalytic domain"/>
    <property type="match status" value="1"/>
</dbReference>
<keyword evidence="1" id="KW-0560">Oxidoreductase</keyword>
<feature type="domain" description="Alcohol dehydrogenase-like N-terminal" evidence="3">
    <location>
        <begin position="28"/>
        <end position="148"/>
    </location>
</feature>
<dbReference type="InterPro" id="IPR011032">
    <property type="entry name" value="GroES-like_sf"/>
</dbReference>
<dbReference type="Proteomes" id="UP001164803">
    <property type="component" value="Chromosome"/>
</dbReference>
<evidence type="ECO:0000313" key="4">
    <source>
        <dbReference type="EMBL" id="WAH35604.1"/>
    </source>
</evidence>
<organism evidence="4 5">
    <name type="scientific">Alicyclobacillus dauci</name>
    <dbReference type="NCBI Taxonomy" id="1475485"/>
    <lineage>
        <taxon>Bacteria</taxon>
        <taxon>Bacillati</taxon>
        <taxon>Bacillota</taxon>
        <taxon>Bacilli</taxon>
        <taxon>Bacillales</taxon>
        <taxon>Alicyclobacillaceae</taxon>
        <taxon>Alicyclobacillus</taxon>
    </lineage>
</organism>
<dbReference type="PANTHER" id="PTHR43401">
    <property type="entry name" value="L-THREONINE 3-DEHYDROGENASE"/>
    <property type="match status" value="1"/>
</dbReference>
<evidence type="ECO:0000259" key="3">
    <source>
        <dbReference type="Pfam" id="PF08240"/>
    </source>
</evidence>
<reference evidence="4" key="1">
    <citation type="submission" date="2022-08" db="EMBL/GenBank/DDBJ databases">
        <title>Alicyclobacillus dauci DSM2870, complete genome.</title>
        <authorList>
            <person name="Wang Q."/>
            <person name="Cai R."/>
            <person name="Wang Z."/>
        </authorList>
    </citation>
    <scope>NUCLEOTIDE SEQUENCE</scope>
    <source>
        <strain evidence="4">DSM 28700</strain>
    </source>
</reference>
<proteinExistence type="predicted"/>
<dbReference type="InterPro" id="IPR013149">
    <property type="entry name" value="ADH-like_C"/>
</dbReference>
<dbReference type="InterPro" id="IPR036291">
    <property type="entry name" value="NAD(P)-bd_dom_sf"/>
</dbReference>
<gene>
    <name evidence="4" type="ORF">NZD86_15140</name>
</gene>
<keyword evidence="5" id="KW-1185">Reference proteome</keyword>
<evidence type="ECO:0000259" key="2">
    <source>
        <dbReference type="Pfam" id="PF00107"/>
    </source>
</evidence>
<evidence type="ECO:0000256" key="1">
    <source>
        <dbReference type="ARBA" id="ARBA00023002"/>
    </source>
</evidence>
<accession>A0ABY6YYT3</accession>
<dbReference type="Pfam" id="PF08240">
    <property type="entry name" value="ADH_N"/>
    <property type="match status" value="1"/>
</dbReference>
<dbReference type="EMBL" id="CP104064">
    <property type="protein sequence ID" value="WAH35604.1"/>
    <property type="molecule type" value="Genomic_DNA"/>
</dbReference>
<dbReference type="SUPFAM" id="SSF50129">
    <property type="entry name" value="GroES-like"/>
    <property type="match status" value="1"/>
</dbReference>
<dbReference type="Gene3D" id="3.40.50.720">
    <property type="entry name" value="NAD(P)-binding Rossmann-like Domain"/>
    <property type="match status" value="1"/>
</dbReference>
<sequence length="363" mass="39015">MRKVLAAVATASYETRVQEFAVPSISPNSGLLKVEMVGVCGTDVANYRHISDPRILGHHVVGYIEQIGADAATKWGVKEGDRVAMEEYLPCGQCERCREGLYRACQFTDSRRGGMRYGNTSIGIEPSLWGGFSQYMYLHPSAVVHKMPEHVPAPEAVFTLPLANGFEWMCLEANVGVGKTVVIQGPGQQGMACVLAAKAAGAEKVIVVGRQTSIRRLELSQQLGADAIVNTTTENVVDRIAELTDGNMADVVVDVTSGGSEPITQAFQIVKNRGLVILAAYKYAKVPEWDSDLVLAKSLTVKGLRGHSYRSVKMAINCIASGTFPISILQSHSFGLNQVDVALRTAGGEGEPNPLLVAVEPWA</sequence>
<protein>
    <submittedName>
        <fullName evidence="4">Alcohol dehydrogenase catalytic domain-containing protein</fullName>
    </submittedName>
</protein>
<dbReference type="SUPFAM" id="SSF51735">
    <property type="entry name" value="NAD(P)-binding Rossmann-fold domains"/>
    <property type="match status" value="1"/>
</dbReference>
<evidence type="ECO:0000313" key="5">
    <source>
        <dbReference type="Proteomes" id="UP001164803"/>
    </source>
</evidence>
<dbReference type="PANTHER" id="PTHR43401:SF2">
    <property type="entry name" value="L-THREONINE 3-DEHYDROGENASE"/>
    <property type="match status" value="1"/>
</dbReference>
<dbReference type="Pfam" id="PF00107">
    <property type="entry name" value="ADH_zinc_N"/>
    <property type="match status" value="1"/>
</dbReference>
<dbReference type="InterPro" id="IPR050129">
    <property type="entry name" value="Zn_alcohol_dh"/>
</dbReference>
<dbReference type="RefSeq" id="WP_268042887.1">
    <property type="nucleotide sequence ID" value="NZ_CP104064.1"/>
</dbReference>